<evidence type="ECO:0000259" key="2">
    <source>
        <dbReference type="Pfam" id="PF22725"/>
    </source>
</evidence>
<dbReference type="EMBL" id="DSOK01000386">
    <property type="protein sequence ID" value="HEN16576.1"/>
    <property type="molecule type" value="Genomic_DNA"/>
</dbReference>
<sequence length="366" mass="40541">MASVCRWGILGTAGIARKNWQAIALSGNGTVTAVASRTLDRARQFIAECQSHCPIPKPPTPLGSYEELLSRSDVDAVYLPLPTGLRKEWVIKAAEAGKHVLVEKPVGVSAADVRDMLAACDRHRVQFMDGVMFMHSQRLNVLRSTIDDGTSVGRIRRIATQFSFEGGDAFLRDDIRVNSQLEPHGCLGDLGWYCLRFTLWVMKYQLPTHVTATLLAEAARADSPGQVPIELSAELFFPDGVSASFYCSFQTENQQWANVSGTKGFVQVPDFVLPFFGDEARFEVTNSAFQVAGCDFAMERRSRPVIVPEYSNSHATAQETNLFRTFSDLVTSGRRDPQWGEIALKTQTVMDACWQAARERRPVTLG</sequence>
<dbReference type="GO" id="GO:0000166">
    <property type="term" value="F:nucleotide binding"/>
    <property type="evidence" value="ECO:0007669"/>
    <property type="project" value="InterPro"/>
</dbReference>
<accession>A0A7C2PBV3</accession>
<evidence type="ECO:0000313" key="3">
    <source>
        <dbReference type="EMBL" id="HEN16576.1"/>
    </source>
</evidence>
<dbReference type="SUPFAM" id="SSF51735">
    <property type="entry name" value="NAD(P)-binding Rossmann-fold domains"/>
    <property type="match status" value="1"/>
</dbReference>
<dbReference type="InterPro" id="IPR055170">
    <property type="entry name" value="GFO_IDH_MocA-like_dom"/>
</dbReference>
<dbReference type="Pfam" id="PF22725">
    <property type="entry name" value="GFO_IDH_MocA_C3"/>
    <property type="match status" value="1"/>
</dbReference>
<dbReference type="InterPro" id="IPR000683">
    <property type="entry name" value="Gfo/Idh/MocA-like_OxRdtase_N"/>
</dbReference>
<comment type="caution">
    <text evidence="3">The sequence shown here is derived from an EMBL/GenBank/DDBJ whole genome shotgun (WGS) entry which is preliminary data.</text>
</comment>
<proteinExistence type="predicted"/>
<gene>
    <name evidence="3" type="ORF">ENQ76_14030</name>
</gene>
<dbReference type="InterPro" id="IPR036291">
    <property type="entry name" value="NAD(P)-bd_dom_sf"/>
</dbReference>
<feature type="domain" description="Gfo/Idh/MocA-like oxidoreductase N-terminal" evidence="1">
    <location>
        <begin position="6"/>
        <end position="128"/>
    </location>
</feature>
<protein>
    <submittedName>
        <fullName evidence="3">Gfo/Idh/MocA family oxidoreductase</fullName>
    </submittedName>
</protein>
<dbReference type="AlphaFoldDB" id="A0A7C2PBV3"/>
<dbReference type="SUPFAM" id="SSF55347">
    <property type="entry name" value="Glyceraldehyde-3-phosphate dehydrogenase-like, C-terminal domain"/>
    <property type="match status" value="1"/>
</dbReference>
<name>A0A7C2PBV3_9PLAN</name>
<organism evidence="3">
    <name type="scientific">Schlesneria paludicola</name>
    <dbReference type="NCBI Taxonomy" id="360056"/>
    <lineage>
        <taxon>Bacteria</taxon>
        <taxon>Pseudomonadati</taxon>
        <taxon>Planctomycetota</taxon>
        <taxon>Planctomycetia</taxon>
        <taxon>Planctomycetales</taxon>
        <taxon>Planctomycetaceae</taxon>
        <taxon>Schlesneria</taxon>
    </lineage>
</organism>
<dbReference type="PANTHER" id="PTHR46368:SF4">
    <property type="entry name" value="OS10G0403700 PROTEIN"/>
    <property type="match status" value="1"/>
</dbReference>
<dbReference type="Pfam" id="PF01408">
    <property type="entry name" value="GFO_IDH_MocA"/>
    <property type="match status" value="1"/>
</dbReference>
<dbReference type="PANTHER" id="PTHR46368">
    <property type="match status" value="1"/>
</dbReference>
<dbReference type="Gene3D" id="3.30.360.10">
    <property type="entry name" value="Dihydrodipicolinate Reductase, domain 2"/>
    <property type="match status" value="1"/>
</dbReference>
<evidence type="ECO:0000259" key="1">
    <source>
        <dbReference type="Pfam" id="PF01408"/>
    </source>
</evidence>
<feature type="domain" description="GFO/IDH/MocA-like oxidoreductase" evidence="2">
    <location>
        <begin position="143"/>
        <end position="266"/>
    </location>
</feature>
<dbReference type="Gene3D" id="3.40.50.720">
    <property type="entry name" value="NAD(P)-binding Rossmann-like Domain"/>
    <property type="match status" value="1"/>
</dbReference>
<reference evidence="3" key="1">
    <citation type="journal article" date="2020" name="mSystems">
        <title>Genome- and Community-Level Interaction Insights into Carbon Utilization and Element Cycling Functions of Hydrothermarchaeota in Hydrothermal Sediment.</title>
        <authorList>
            <person name="Zhou Z."/>
            <person name="Liu Y."/>
            <person name="Xu W."/>
            <person name="Pan J."/>
            <person name="Luo Z.H."/>
            <person name="Li M."/>
        </authorList>
    </citation>
    <scope>NUCLEOTIDE SEQUENCE [LARGE SCALE GENOMIC DNA]</scope>
    <source>
        <strain evidence="3">SpSt-339</strain>
    </source>
</reference>